<proteinExistence type="predicted"/>
<organism evidence="1 2">
    <name type="scientific">Dibothriocephalus latus</name>
    <name type="common">Fish tapeworm</name>
    <name type="synonym">Diphyllobothrium latum</name>
    <dbReference type="NCBI Taxonomy" id="60516"/>
    <lineage>
        <taxon>Eukaryota</taxon>
        <taxon>Metazoa</taxon>
        <taxon>Spiralia</taxon>
        <taxon>Lophotrochozoa</taxon>
        <taxon>Platyhelminthes</taxon>
        <taxon>Cestoda</taxon>
        <taxon>Eucestoda</taxon>
        <taxon>Diphyllobothriidea</taxon>
        <taxon>Diphyllobothriidae</taxon>
        <taxon>Dibothriocephalus</taxon>
    </lineage>
</organism>
<protein>
    <submittedName>
        <fullName evidence="1">Uncharacterized protein</fullName>
    </submittedName>
</protein>
<name>A0A3P6PHS5_DIBLA</name>
<sequence>MVVPSLPLSAERYHHITNPKYVLATEVDAKELILSGNMYNMSGKFDVCENNARSIEKLEAEYITRIDPTTLYELPNVEPRDPVIIDALFIMLEKGPKAVC</sequence>
<evidence type="ECO:0000313" key="1">
    <source>
        <dbReference type="EMBL" id="VDK36372.1"/>
    </source>
</evidence>
<accession>A0A3P6PHS5</accession>
<reference evidence="1 2" key="1">
    <citation type="submission" date="2018-11" db="EMBL/GenBank/DDBJ databases">
        <authorList>
            <consortium name="Pathogen Informatics"/>
        </authorList>
    </citation>
    <scope>NUCLEOTIDE SEQUENCE [LARGE SCALE GENOMIC DNA]</scope>
</reference>
<dbReference type="AlphaFoldDB" id="A0A3P6PHS5"/>
<keyword evidence="2" id="KW-1185">Reference proteome</keyword>
<dbReference type="EMBL" id="UYRU01003737">
    <property type="protein sequence ID" value="VDK36372.1"/>
    <property type="molecule type" value="Genomic_DNA"/>
</dbReference>
<evidence type="ECO:0000313" key="2">
    <source>
        <dbReference type="Proteomes" id="UP000281553"/>
    </source>
</evidence>
<dbReference type="Proteomes" id="UP000281553">
    <property type="component" value="Unassembled WGS sequence"/>
</dbReference>
<gene>
    <name evidence="1" type="ORF">DILT_LOCUS765</name>
</gene>